<proteinExistence type="predicted"/>
<dbReference type="Pfam" id="PF24827">
    <property type="entry name" value="AstE_AspA_cat"/>
    <property type="match status" value="1"/>
</dbReference>
<keyword evidence="4" id="KW-0862">Zinc</keyword>
<keyword evidence="3" id="KW-0378">Hydrolase</keyword>
<evidence type="ECO:0000256" key="2">
    <source>
        <dbReference type="ARBA" id="ARBA00022723"/>
    </source>
</evidence>
<feature type="chain" id="PRO_5033021378" description="Succinylglutamate desuccinylase/Aspartoacylase catalytic domain-containing protein" evidence="5">
    <location>
        <begin position="23"/>
        <end position="360"/>
    </location>
</feature>
<evidence type="ECO:0000256" key="4">
    <source>
        <dbReference type="ARBA" id="ARBA00022833"/>
    </source>
</evidence>
<evidence type="ECO:0000259" key="6">
    <source>
        <dbReference type="Pfam" id="PF24827"/>
    </source>
</evidence>
<evidence type="ECO:0000313" key="8">
    <source>
        <dbReference type="Proteomes" id="UP000538147"/>
    </source>
</evidence>
<comment type="caution">
    <text evidence="7">The sequence shown here is derived from an EMBL/GenBank/DDBJ whole genome shotgun (WGS) entry which is preliminary data.</text>
</comment>
<keyword evidence="5" id="KW-0732">Signal</keyword>
<comment type="cofactor">
    <cofactor evidence="1">
        <name>Zn(2+)</name>
        <dbReference type="ChEBI" id="CHEBI:29105"/>
    </cofactor>
</comment>
<gene>
    <name evidence="7" type="ORF">FHS79_001176</name>
</gene>
<dbReference type="SUPFAM" id="SSF53187">
    <property type="entry name" value="Zn-dependent exopeptidases"/>
    <property type="match status" value="1"/>
</dbReference>
<evidence type="ECO:0000313" key="7">
    <source>
        <dbReference type="EMBL" id="MBB6227014.1"/>
    </source>
</evidence>
<dbReference type="InterPro" id="IPR043795">
    <property type="entry name" value="N-alpha-Ac-DABA-like"/>
</dbReference>
<dbReference type="RefSeq" id="WP_184196787.1">
    <property type="nucleotide sequence ID" value="NZ_BMOX01000030.1"/>
</dbReference>
<keyword evidence="2" id="KW-0479">Metal-binding</keyword>
<name>A0A841L326_9SPHN</name>
<dbReference type="CDD" id="cd06251">
    <property type="entry name" value="M14_ASTE_ASPA-like"/>
    <property type="match status" value="1"/>
</dbReference>
<dbReference type="PIRSF" id="PIRSF039012">
    <property type="entry name" value="ASP"/>
    <property type="match status" value="1"/>
</dbReference>
<evidence type="ECO:0000256" key="1">
    <source>
        <dbReference type="ARBA" id="ARBA00001947"/>
    </source>
</evidence>
<keyword evidence="8" id="KW-1185">Reference proteome</keyword>
<organism evidence="7 8">
    <name type="scientific">Polymorphobacter multimanifer</name>
    <dbReference type="NCBI Taxonomy" id="1070431"/>
    <lineage>
        <taxon>Bacteria</taxon>
        <taxon>Pseudomonadati</taxon>
        <taxon>Pseudomonadota</taxon>
        <taxon>Alphaproteobacteria</taxon>
        <taxon>Sphingomonadales</taxon>
        <taxon>Sphingosinicellaceae</taxon>
        <taxon>Polymorphobacter</taxon>
    </lineage>
</organism>
<dbReference type="GO" id="GO:0046872">
    <property type="term" value="F:metal ion binding"/>
    <property type="evidence" value="ECO:0007669"/>
    <property type="project" value="UniProtKB-KW"/>
</dbReference>
<evidence type="ECO:0000256" key="3">
    <source>
        <dbReference type="ARBA" id="ARBA00022801"/>
    </source>
</evidence>
<accession>A0A841L326</accession>
<dbReference type="AlphaFoldDB" id="A0A841L326"/>
<feature type="signal peptide" evidence="5">
    <location>
        <begin position="1"/>
        <end position="22"/>
    </location>
</feature>
<sequence>MIRLVGGAAAALLLAQPIAAQTQPVGALDGIAVIDALDAADAPSGQTTRYWFRAGETATGQRWLVPVIVVKGARPGPRLLLTAGIHGDELNGIDVIHKLVAGLDRAALSGTLVAVPGLNPPGLLQNAREFAANDSRSAANLNRAMPGKVDGGHVDHHAALLWQKLLRPNADLAVDLHTQSRGTAYVMYAFASTARTKRMAELLAPDVIKLDRGDKGTVENTLTDDGVPAVTLELGMPERFDAVLVKRGVDGLLNLMREQKMLPGPVAEPPPTMVVGNALAAVRAPRGGWATLVTPLGSKVEKGQMVATMADAFGRTTDMLMAPEAGTIAAAFTDPRRERGGMIVRIIHMKDDPACAFGCP</sequence>
<dbReference type="Proteomes" id="UP000538147">
    <property type="component" value="Unassembled WGS sequence"/>
</dbReference>
<dbReference type="Gene3D" id="3.40.630.10">
    <property type="entry name" value="Zn peptidases"/>
    <property type="match status" value="1"/>
</dbReference>
<dbReference type="GO" id="GO:0016811">
    <property type="term" value="F:hydrolase activity, acting on carbon-nitrogen (but not peptide) bonds, in linear amides"/>
    <property type="evidence" value="ECO:0007669"/>
    <property type="project" value="InterPro"/>
</dbReference>
<evidence type="ECO:0000256" key="5">
    <source>
        <dbReference type="SAM" id="SignalP"/>
    </source>
</evidence>
<dbReference type="EMBL" id="JACIIV010000007">
    <property type="protein sequence ID" value="MBB6227014.1"/>
    <property type="molecule type" value="Genomic_DNA"/>
</dbReference>
<dbReference type="PANTHER" id="PTHR37326">
    <property type="entry name" value="BLL3975 PROTEIN"/>
    <property type="match status" value="1"/>
</dbReference>
<dbReference type="PANTHER" id="PTHR37326:SF1">
    <property type="entry name" value="BLL3975 PROTEIN"/>
    <property type="match status" value="1"/>
</dbReference>
<dbReference type="InterPro" id="IPR053138">
    <property type="entry name" value="N-alpha-Ac-DABA_deacetylase"/>
</dbReference>
<feature type="domain" description="Succinylglutamate desuccinylase/Aspartoacylase catalytic" evidence="6">
    <location>
        <begin position="75"/>
        <end position="257"/>
    </location>
</feature>
<protein>
    <recommendedName>
        <fullName evidence="6">Succinylglutamate desuccinylase/Aspartoacylase catalytic domain-containing protein</fullName>
    </recommendedName>
</protein>
<dbReference type="GO" id="GO:0016788">
    <property type="term" value="F:hydrolase activity, acting on ester bonds"/>
    <property type="evidence" value="ECO:0007669"/>
    <property type="project" value="InterPro"/>
</dbReference>
<reference evidence="7 8" key="1">
    <citation type="submission" date="2020-08" db="EMBL/GenBank/DDBJ databases">
        <title>Genomic Encyclopedia of Type Strains, Phase IV (KMG-IV): sequencing the most valuable type-strain genomes for metagenomic binning, comparative biology and taxonomic classification.</title>
        <authorList>
            <person name="Goeker M."/>
        </authorList>
    </citation>
    <scope>NUCLEOTIDE SEQUENCE [LARGE SCALE GENOMIC DNA]</scope>
    <source>
        <strain evidence="7 8">DSM 102189</strain>
    </source>
</reference>
<dbReference type="InterPro" id="IPR055438">
    <property type="entry name" value="AstE_AspA_cat"/>
</dbReference>